<dbReference type="AlphaFoldDB" id="A0A420WGZ9"/>
<evidence type="ECO:0000313" key="2">
    <source>
        <dbReference type="EMBL" id="RKQ70278.1"/>
    </source>
</evidence>
<dbReference type="EMBL" id="RBIG01000002">
    <property type="protein sequence ID" value="RKQ70278.1"/>
    <property type="molecule type" value="Genomic_DNA"/>
</dbReference>
<reference evidence="2 3" key="1">
    <citation type="submission" date="2018-10" db="EMBL/GenBank/DDBJ databases">
        <title>Comparative analysis of microorganisms from saline springs in Andes Mountain Range, Colombia.</title>
        <authorList>
            <person name="Rubin E."/>
        </authorList>
    </citation>
    <scope>NUCLEOTIDE SEQUENCE [LARGE SCALE GENOMIC DNA]</scope>
    <source>
        <strain evidence="2 3">USBA 36</strain>
    </source>
</reference>
<dbReference type="Pfam" id="PF10636">
    <property type="entry name" value="hemP"/>
    <property type="match status" value="1"/>
</dbReference>
<organism evidence="2 3">
    <name type="scientific">Oceanibaculum indicum</name>
    <dbReference type="NCBI Taxonomy" id="526216"/>
    <lineage>
        <taxon>Bacteria</taxon>
        <taxon>Pseudomonadati</taxon>
        <taxon>Pseudomonadota</taxon>
        <taxon>Alphaproteobacteria</taxon>
        <taxon>Rhodospirillales</taxon>
        <taxon>Oceanibaculaceae</taxon>
        <taxon>Oceanibaculum</taxon>
    </lineage>
</organism>
<dbReference type="InterPro" id="IPR019600">
    <property type="entry name" value="Hemin_uptake_protein_HemP"/>
</dbReference>
<proteinExistence type="predicted"/>
<sequence>MSVMRQPSMPGPAHPGLDGYRPVQPVPAAQRILDSGDLFTAGREVLIQHAEEFYRLRLTRKGKLILTK</sequence>
<accession>A0A420WGZ9</accession>
<protein>
    <submittedName>
        <fullName evidence="2">Hemin uptake protein hemP</fullName>
    </submittedName>
</protein>
<feature type="region of interest" description="Disordered" evidence="1">
    <location>
        <begin position="1"/>
        <end position="22"/>
    </location>
</feature>
<comment type="caution">
    <text evidence="2">The sequence shown here is derived from an EMBL/GenBank/DDBJ whole genome shotgun (WGS) entry which is preliminary data.</text>
</comment>
<name>A0A420WGZ9_9PROT</name>
<dbReference type="RefSeq" id="WP_008944933.1">
    <property type="nucleotide sequence ID" value="NZ_RBIG01000002.1"/>
</dbReference>
<gene>
    <name evidence="2" type="ORF">BCL74_2222</name>
</gene>
<evidence type="ECO:0000313" key="3">
    <source>
        <dbReference type="Proteomes" id="UP000277424"/>
    </source>
</evidence>
<evidence type="ECO:0000256" key="1">
    <source>
        <dbReference type="SAM" id="MobiDB-lite"/>
    </source>
</evidence>
<dbReference type="Gene3D" id="2.10.70.10">
    <property type="entry name" value="Complement Module, domain 1"/>
    <property type="match status" value="1"/>
</dbReference>
<dbReference type="Proteomes" id="UP000277424">
    <property type="component" value="Unassembled WGS sequence"/>
</dbReference>